<evidence type="ECO:0000313" key="3">
    <source>
        <dbReference type="EMBL" id="MBB3880315.1"/>
    </source>
</evidence>
<dbReference type="PANTHER" id="PTHR13947">
    <property type="entry name" value="GNAT FAMILY N-ACETYLTRANSFERASE"/>
    <property type="match status" value="1"/>
</dbReference>
<evidence type="ECO:0000259" key="2">
    <source>
        <dbReference type="PROSITE" id="PS51186"/>
    </source>
</evidence>
<dbReference type="PANTHER" id="PTHR13947:SF37">
    <property type="entry name" value="LD18367P"/>
    <property type="match status" value="1"/>
</dbReference>
<proteinExistence type="predicted"/>
<evidence type="ECO:0000256" key="1">
    <source>
        <dbReference type="ARBA" id="ARBA00022679"/>
    </source>
</evidence>
<dbReference type="EMBL" id="JACIDH010000014">
    <property type="protein sequence ID" value="MBB3880315.1"/>
    <property type="molecule type" value="Genomic_DNA"/>
</dbReference>
<reference evidence="3 4" key="1">
    <citation type="submission" date="2020-08" db="EMBL/GenBank/DDBJ databases">
        <title>Genomic Encyclopedia of Type Strains, Phase IV (KMG-IV): sequencing the most valuable type-strain genomes for metagenomic binning, comparative biology and taxonomic classification.</title>
        <authorList>
            <person name="Goeker M."/>
        </authorList>
    </citation>
    <scope>NUCLEOTIDE SEQUENCE [LARGE SCALE GENOMIC DNA]</scope>
    <source>
        <strain evidence="3 4">DSM 19512</strain>
    </source>
</reference>
<dbReference type="RefSeq" id="WP_183952375.1">
    <property type="nucleotide sequence ID" value="NZ_JACIDH010000014.1"/>
</dbReference>
<dbReference type="SUPFAM" id="SSF55729">
    <property type="entry name" value="Acyl-CoA N-acyltransferases (Nat)"/>
    <property type="match status" value="1"/>
</dbReference>
<dbReference type="InterPro" id="IPR016181">
    <property type="entry name" value="Acyl_CoA_acyltransferase"/>
</dbReference>
<dbReference type="InterPro" id="IPR000182">
    <property type="entry name" value="GNAT_dom"/>
</dbReference>
<dbReference type="GO" id="GO:0008080">
    <property type="term" value="F:N-acetyltransferase activity"/>
    <property type="evidence" value="ECO:0007669"/>
    <property type="project" value="InterPro"/>
</dbReference>
<dbReference type="AlphaFoldDB" id="A0A7W6AER1"/>
<keyword evidence="1 3" id="KW-0808">Transferase</keyword>
<organism evidence="3 4">
    <name type="scientific">Sphingomonas pseudosanguinis</name>
    <dbReference type="NCBI Taxonomy" id="413712"/>
    <lineage>
        <taxon>Bacteria</taxon>
        <taxon>Pseudomonadati</taxon>
        <taxon>Pseudomonadota</taxon>
        <taxon>Alphaproteobacteria</taxon>
        <taxon>Sphingomonadales</taxon>
        <taxon>Sphingomonadaceae</taxon>
        <taxon>Sphingomonas</taxon>
    </lineage>
</organism>
<evidence type="ECO:0000313" key="4">
    <source>
        <dbReference type="Proteomes" id="UP000538670"/>
    </source>
</evidence>
<dbReference type="Proteomes" id="UP000538670">
    <property type="component" value="Unassembled WGS sequence"/>
</dbReference>
<feature type="domain" description="N-acetyltransferase" evidence="2">
    <location>
        <begin position="1"/>
        <end position="147"/>
    </location>
</feature>
<dbReference type="Pfam" id="PF00583">
    <property type="entry name" value="Acetyltransf_1"/>
    <property type="match status" value="1"/>
</dbReference>
<keyword evidence="4" id="KW-1185">Reference proteome</keyword>
<comment type="caution">
    <text evidence="3">The sequence shown here is derived from an EMBL/GenBank/DDBJ whole genome shotgun (WGS) entry which is preliminary data.</text>
</comment>
<dbReference type="PROSITE" id="PS51186">
    <property type="entry name" value="GNAT"/>
    <property type="match status" value="1"/>
</dbReference>
<gene>
    <name evidence="3" type="ORF">GGR48_002759</name>
</gene>
<name>A0A7W6AER1_9SPHN</name>
<dbReference type="CDD" id="cd04301">
    <property type="entry name" value="NAT_SF"/>
    <property type="match status" value="1"/>
</dbReference>
<protein>
    <submittedName>
        <fullName evidence="3">Putative N-acetyltransferase YhbS</fullName>
    </submittedName>
</protein>
<sequence>MIRAYRADDRDACLALFDGNSAPYFAPSERADFAHFLDHEAAAWGFQVAEQDGRIVGCGGMAIDAEERTAHLCWGMVERHLHRQGIGTALVRTRLDRAAEAGARAVRLDTSQHSRAFYERLGFVSEGVTANGYGPGLDRVDMVLIIGG</sequence>
<dbReference type="Gene3D" id="3.40.630.30">
    <property type="match status" value="1"/>
</dbReference>
<dbReference type="InterPro" id="IPR050769">
    <property type="entry name" value="NAT_camello-type"/>
</dbReference>
<accession>A0A7W6AER1</accession>